<proteinExistence type="predicted"/>
<sequence>MALEKTKILTLTNVNCPHESKNNATTLWELILPITFQDKDECRENTHNCSSNSQCENVPGLFRCKCKHGYRQKDNFSCLRVEDCKPCEANTNCIQHTGISGCFCKDADHAKCYDRKNCSLTDPAQKKCKFQCYFWTCKCKPGYVHDSKITSAYICKDINECSIQVGPYANKCGKNTKCENVGGSYFCPCVSSGYVYNHKTTNIIHCTVGGYECPCLSSGFYRVDDFSCAEMEGCRSCGGNSTCVVKERVRGCACRGANPQECLDLGRCFPIPTPKNCYPVCLYRICKCNPGYEFDVGSVLKHDCKDINECRHKPRSSCDHFRKCVNTAGSYECHCKKTGSFSDTNSCRATCPDTWTKSKISRTCVKAFEYRYTWREARKICQRLGGDLVVVLNSQKYKFLKGLLGNEAYWIGASDTRTLGKIMWNERIPVKYPNNFMRDTIEERLRLISHRQSFDLGRNNKT</sequence>
<dbReference type="Pfam" id="PF07645">
    <property type="entry name" value="EGF_CA"/>
    <property type="match status" value="3"/>
</dbReference>
<evidence type="ECO:0000256" key="2">
    <source>
        <dbReference type="ARBA" id="ARBA00022729"/>
    </source>
</evidence>
<dbReference type="PANTHER" id="PTHR24039">
    <property type="entry name" value="FIBRILLIN-RELATED"/>
    <property type="match status" value="1"/>
</dbReference>
<dbReference type="InterPro" id="IPR001881">
    <property type="entry name" value="EGF-like_Ca-bd_dom"/>
</dbReference>
<gene>
    <name evidence="8" type="ORF">RRG08_030516</name>
</gene>
<comment type="caution">
    <text evidence="8">The sequence shown here is derived from an EMBL/GenBank/DDBJ whole genome shotgun (WGS) entry which is preliminary data.</text>
</comment>
<dbReference type="Pfam" id="PF00059">
    <property type="entry name" value="Lectin_C"/>
    <property type="match status" value="1"/>
</dbReference>
<accession>A0AAE1B9H1</accession>
<keyword evidence="9" id="KW-1185">Reference proteome</keyword>
<keyword evidence="4" id="KW-1015">Disulfide bond</keyword>
<dbReference type="AlphaFoldDB" id="A0AAE1B9H1"/>
<dbReference type="PROSITE" id="PS50026">
    <property type="entry name" value="EGF_3"/>
    <property type="match status" value="2"/>
</dbReference>
<evidence type="ECO:0000256" key="3">
    <source>
        <dbReference type="ARBA" id="ARBA00022737"/>
    </source>
</evidence>
<dbReference type="PROSITE" id="PS00010">
    <property type="entry name" value="ASX_HYDROXYL"/>
    <property type="match status" value="2"/>
</dbReference>
<comment type="caution">
    <text evidence="5">Lacks conserved residue(s) required for the propagation of feature annotation.</text>
</comment>
<dbReference type="InterPro" id="IPR018097">
    <property type="entry name" value="EGF_Ca-bd_CS"/>
</dbReference>
<dbReference type="Gene3D" id="2.10.25.10">
    <property type="entry name" value="Laminin"/>
    <property type="match status" value="2"/>
</dbReference>
<reference evidence="8" key="1">
    <citation type="journal article" date="2023" name="G3 (Bethesda)">
        <title>A reference genome for the long-term kleptoplast-retaining sea slug Elysia crispata morphotype clarki.</title>
        <authorList>
            <person name="Eastman K.E."/>
            <person name="Pendleton A.L."/>
            <person name="Shaikh M.A."/>
            <person name="Suttiyut T."/>
            <person name="Ogas R."/>
            <person name="Tomko P."/>
            <person name="Gavelis G."/>
            <person name="Widhalm J.R."/>
            <person name="Wisecaver J.H."/>
        </authorList>
    </citation>
    <scope>NUCLEOTIDE SEQUENCE</scope>
    <source>
        <strain evidence="8">ECLA1</strain>
    </source>
</reference>
<dbReference type="GO" id="GO:0005509">
    <property type="term" value="F:calcium ion binding"/>
    <property type="evidence" value="ECO:0007669"/>
    <property type="project" value="InterPro"/>
</dbReference>
<keyword evidence="1 5" id="KW-0245">EGF-like domain</keyword>
<dbReference type="SUPFAM" id="SSF57196">
    <property type="entry name" value="EGF/Laminin"/>
    <property type="match status" value="1"/>
</dbReference>
<dbReference type="PROSITE" id="PS50041">
    <property type="entry name" value="C_TYPE_LECTIN_2"/>
    <property type="match status" value="1"/>
</dbReference>
<dbReference type="Gene3D" id="3.10.100.10">
    <property type="entry name" value="Mannose-Binding Protein A, subunit A"/>
    <property type="match status" value="1"/>
</dbReference>
<dbReference type="SMART" id="SM00179">
    <property type="entry name" value="EGF_CA"/>
    <property type="match status" value="3"/>
</dbReference>
<dbReference type="FunFam" id="2.10.25.10:FF:000038">
    <property type="entry name" value="Fibrillin 2"/>
    <property type="match status" value="2"/>
</dbReference>
<evidence type="ECO:0000313" key="9">
    <source>
        <dbReference type="Proteomes" id="UP001283361"/>
    </source>
</evidence>
<dbReference type="SMART" id="SM00181">
    <property type="entry name" value="EGF"/>
    <property type="match status" value="5"/>
</dbReference>
<keyword evidence="3" id="KW-0677">Repeat</keyword>
<evidence type="ECO:0000259" key="7">
    <source>
        <dbReference type="PROSITE" id="PS50041"/>
    </source>
</evidence>
<dbReference type="Gene3D" id="2.90.20.10">
    <property type="entry name" value="Plasmodium vivax P25 domain"/>
    <property type="match status" value="1"/>
</dbReference>
<dbReference type="SUPFAM" id="SSF56436">
    <property type="entry name" value="C-type lectin-like"/>
    <property type="match status" value="1"/>
</dbReference>
<evidence type="ECO:0000256" key="1">
    <source>
        <dbReference type="ARBA" id="ARBA00022536"/>
    </source>
</evidence>
<organism evidence="8 9">
    <name type="scientific">Elysia crispata</name>
    <name type="common">lettuce slug</name>
    <dbReference type="NCBI Taxonomy" id="231223"/>
    <lineage>
        <taxon>Eukaryota</taxon>
        <taxon>Metazoa</taxon>
        <taxon>Spiralia</taxon>
        <taxon>Lophotrochozoa</taxon>
        <taxon>Mollusca</taxon>
        <taxon>Gastropoda</taxon>
        <taxon>Heterobranchia</taxon>
        <taxon>Euthyneura</taxon>
        <taxon>Panpulmonata</taxon>
        <taxon>Sacoglossa</taxon>
        <taxon>Placobranchoidea</taxon>
        <taxon>Plakobranchidae</taxon>
        <taxon>Elysia</taxon>
    </lineage>
</organism>
<dbReference type="SMART" id="SM00034">
    <property type="entry name" value="CLECT"/>
    <property type="match status" value="1"/>
</dbReference>
<dbReference type="InterPro" id="IPR016186">
    <property type="entry name" value="C-type_lectin-like/link_sf"/>
</dbReference>
<protein>
    <submittedName>
        <fullName evidence="8">Uncharacterized protein</fullName>
    </submittedName>
</protein>
<evidence type="ECO:0000313" key="8">
    <source>
        <dbReference type="EMBL" id="KAK3801087.1"/>
    </source>
</evidence>
<dbReference type="InterPro" id="IPR001304">
    <property type="entry name" value="C-type_lectin-like"/>
</dbReference>
<dbReference type="Proteomes" id="UP001283361">
    <property type="component" value="Unassembled WGS sequence"/>
</dbReference>
<keyword evidence="2" id="KW-0732">Signal</keyword>
<dbReference type="CDD" id="cd00054">
    <property type="entry name" value="EGF_CA"/>
    <property type="match status" value="1"/>
</dbReference>
<dbReference type="InterPro" id="IPR000742">
    <property type="entry name" value="EGF"/>
</dbReference>
<feature type="domain" description="EGF-like" evidence="6">
    <location>
        <begin position="306"/>
        <end position="348"/>
    </location>
</feature>
<dbReference type="InterPro" id="IPR000152">
    <property type="entry name" value="EGF-type_Asp/Asn_hydroxyl_site"/>
</dbReference>
<dbReference type="EMBL" id="JAWDGP010000368">
    <property type="protein sequence ID" value="KAK3801087.1"/>
    <property type="molecule type" value="Genomic_DNA"/>
</dbReference>
<evidence type="ECO:0000259" key="6">
    <source>
        <dbReference type="PROSITE" id="PS50026"/>
    </source>
</evidence>
<dbReference type="PROSITE" id="PS01187">
    <property type="entry name" value="EGF_CA"/>
    <property type="match status" value="2"/>
</dbReference>
<dbReference type="CDD" id="cd00037">
    <property type="entry name" value="CLECT"/>
    <property type="match status" value="1"/>
</dbReference>
<feature type="domain" description="EGF-like" evidence="6">
    <location>
        <begin position="38"/>
        <end position="77"/>
    </location>
</feature>
<dbReference type="InterPro" id="IPR049883">
    <property type="entry name" value="NOTCH1_EGF-like"/>
</dbReference>
<name>A0AAE1B9H1_9GAST</name>
<evidence type="ECO:0000256" key="4">
    <source>
        <dbReference type="ARBA" id="ARBA00023157"/>
    </source>
</evidence>
<dbReference type="InterPro" id="IPR016187">
    <property type="entry name" value="CTDL_fold"/>
</dbReference>
<dbReference type="InterPro" id="IPR009030">
    <property type="entry name" value="Growth_fac_rcpt_cys_sf"/>
</dbReference>
<evidence type="ECO:0000256" key="5">
    <source>
        <dbReference type="PROSITE-ProRule" id="PRU00076"/>
    </source>
</evidence>
<dbReference type="SUPFAM" id="SSF57184">
    <property type="entry name" value="Growth factor receptor domain"/>
    <property type="match status" value="1"/>
</dbReference>
<feature type="domain" description="C-type lectin" evidence="7">
    <location>
        <begin position="360"/>
        <end position="434"/>
    </location>
</feature>